<feature type="transmembrane region" description="Helical" evidence="1">
    <location>
        <begin position="32"/>
        <end position="51"/>
    </location>
</feature>
<dbReference type="PROSITE" id="PS50096">
    <property type="entry name" value="IQ"/>
    <property type="match status" value="1"/>
</dbReference>
<dbReference type="RefSeq" id="WP_181754878.1">
    <property type="nucleotide sequence ID" value="NZ_JACEOG010000001.1"/>
</dbReference>
<dbReference type="InterPro" id="IPR043148">
    <property type="entry name" value="TagF_C"/>
</dbReference>
<feature type="transmembrane region" description="Helical" evidence="1">
    <location>
        <begin position="57"/>
        <end position="77"/>
    </location>
</feature>
<keyword evidence="1" id="KW-1133">Transmembrane helix</keyword>
<keyword evidence="2" id="KW-0808">Transferase</keyword>
<reference evidence="2 3" key="1">
    <citation type="submission" date="2020-07" db="EMBL/GenBank/DDBJ databases">
        <title>Draft genome and description of Aeromicrobium phoceense strain Marseille-Q0843 isolated from healthy skin swab.</title>
        <authorList>
            <person name="Boxberger M."/>
            <person name="La Scola B."/>
        </authorList>
    </citation>
    <scope>NUCLEOTIDE SEQUENCE [LARGE SCALE GENOMIC DNA]</scope>
    <source>
        <strain evidence="2 3">Marseille-Q0843</strain>
    </source>
</reference>
<dbReference type="GO" id="GO:0016020">
    <property type="term" value="C:membrane"/>
    <property type="evidence" value="ECO:0007669"/>
    <property type="project" value="InterPro"/>
</dbReference>
<dbReference type="SUPFAM" id="SSF53756">
    <property type="entry name" value="UDP-Glycosyltransferase/glycogen phosphorylase"/>
    <property type="match status" value="1"/>
</dbReference>
<dbReference type="Proteomes" id="UP000550354">
    <property type="component" value="Unassembled WGS sequence"/>
</dbReference>
<name>A0A838XGW7_9ACTN</name>
<keyword evidence="1" id="KW-0812">Transmembrane</keyword>
<dbReference type="GO" id="GO:0047355">
    <property type="term" value="F:CDP-glycerol glycerophosphotransferase activity"/>
    <property type="evidence" value="ECO:0007669"/>
    <property type="project" value="InterPro"/>
</dbReference>
<evidence type="ECO:0000313" key="3">
    <source>
        <dbReference type="Proteomes" id="UP000550354"/>
    </source>
</evidence>
<organism evidence="2 3">
    <name type="scientific">Aeromicrobium phoceense</name>
    <dbReference type="NCBI Taxonomy" id="2754045"/>
    <lineage>
        <taxon>Bacteria</taxon>
        <taxon>Bacillati</taxon>
        <taxon>Actinomycetota</taxon>
        <taxon>Actinomycetes</taxon>
        <taxon>Propionibacteriales</taxon>
        <taxon>Nocardioidaceae</taxon>
        <taxon>Aeromicrobium</taxon>
    </lineage>
</organism>
<protein>
    <submittedName>
        <fullName evidence="2">CDP-glycerol glycerophosphotransferase family protein</fullName>
    </submittedName>
</protein>
<keyword evidence="3" id="KW-1185">Reference proteome</keyword>
<dbReference type="Pfam" id="PF04464">
    <property type="entry name" value="Glyphos_transf"/>
    <property type="match status" value="1"/>
</dbReference>
<comment type="caution">
    <text evidence="2">The sequence shown here is derived from an EMBL/GenBank/DDBJ whole genome shotgun (WGS) entry which is preliminary data.</text>
</comment>
<dbReference type="Gene3D" id="3.40.50.12580">
    <property type="match status" value="1"/>
</dbReference>
<dbReference type="InterPro" id="IPR007554">
    <property type="entry name" value="Glycerophosphate_synth"/>
</dbReference>
<feature type="transmembrane region" description="Helical" evidence="1">
    <location>
        <begin position="109"/>
        <end position="127"/>
    </location>
</feature>
<keyword evidence="1" id="KW-0472">Membrane</keyword>
<dbReference type="EMBL" id="JACEOG010000001">
    <property type="protein sequence ID" value="MBA4608201.1"/>
    <property type="molecule type" value="Genomic_DNA"/>
</dbReference>
<accession>A0A838XGW7</accession>
<evidence type="ECO:0000256" key="1">
    <source>
        <dbReference type="SAM" id="Phobius"/>
    </source>
</evidence>
<evidence type="ECO:0000313" key="2">
    <source>
        <dbReference type="EMBL" id="MBA4608201.1"/>
    </source>
</evidence>
<gene>
    <name evidence="2" type="ORF">H1W00_06895</name>
</gene>
<sequence>MSTLLERVRGHLDRREHRMRHRFRTDVSSRNGVFVWSTAALVAVAALALLIRWLLDLPMVAGVVAAVIGVLVVRAAMLRPATPPHVHGLPGVPEPKVCPAPDPADRGPFVIAVRWLGAVTALAVAFAPSLAVGFAVLLLAAAAAPVIADKVVLWRARLTLRRALKAYEPRFVLGYGGYGGGPIHVGMWEPHLLASGDRGVIVGLRSHYCAELRAAIRPSMPWISAGSDVLGDMRVLTVPSVTTFFYVHNAPGHLKLMGIRSVRHVWLGHGDSDKAGSHHTRHLRYDVLVASGEAAIDRYARHGVEIPRERFVLLGRPQSGDVLPAETPGTEVARPTVLYAPTWTGNGKMTDFSSMRIADRILRALLVAGTDVIFRPHPVFLRDAYWAGRLEELNAILAADHEDLATPGRHVWGEEAVRGWSVAECMNHADALVSDVSSVVSDWLASGKPYLMVSMVHDLDEFADAVPVAAGGYMVDRELTDLPKVLAQMLREDPLAARRRQLKVHVLGEFEGDASARAFSAWVHEMAHTPMVRG</sequence>
<proteinExistence type="predicted"/>
<dbReference type="AlphaFoldDB" id="A0A838XGW7"/>